<proteinExistence type="predicted"/>
<name>A0A9W6NV64_9PSEU</name>
<reference evidence="1" key="1">
    <citation type="journal article" date="2014" name="Int. J. Syst. Evol. Microbiol.">
        <title>Complete genome sequence of Corynebacterium casei LMG S-19264T (=DSM 44701T), isolated from a smear-ripened cheese.</title>
        <authorList>
            <consortium name="US DOE Joint Genome Institute (JGI-PGF)"/>
            <person name="Walter F."/>
            <person name="Albersmeier A."/>
            <person name="Kalinowski J."/>
            <person name="Ruckert C."/>
        </authorList>
    </citation>
    <scope>NUCLEOTIDE SEQUENCE</scope>
    <source>
        <strain evidence="1">VKM Ac-1069</strain>
    </source>
</reference>
<gene>
    <name evidence="1" type="ORF">GCM10017577_16690</name>
</gene>
<organism evidence="1 2">
    <name type="scientific">Pseudonocardia halophobica</name>
    <dbReference type="NCBI Taxonomy" id="29401"/>
    <lineage>
        <taxon>Bacteria</taxon>
        <taxon>Bacillati</taxon>
        <taxon>Actinomycetota</taxon>
        <taxon>Actinomycetes</taxon>
        <taxon>Pseudonocardiales</taxon>
        <taxon>Pseudonocardiaceae</taxon>
        <taxon>Pseudonocardia</taxon>
    </lineage>
</organism>
<evidence type="ECO:0000313" key="1">
    <source>
        <dbReference type="EMBL" id="GLL10529.1"/>
    </source>
</evidence>
<reference evidence="1" key="2">
    <citation type="submission" date="2023-01" db="EMBL/GenBank/DDBJ databases">
        <authorList>
            <person name="Sun Q."/>
            <person name="Evtushenko L."/>
        </authorList>
    </citation>
    <scope>NUCLEOTIDE SEQUENCE</scope>
    <source>
        <strain evidence="1">VKM Ac-1069</strain>
    </source>
</reference>
<sequence length="60" mass="6392">MSEAQEALCERTAIMGDRSGRWTIVPRPSSGRLTCAANGALVAVHIRMRAEPASSLGPVR</sequence>
<accession>A0A9W6NV64</accession>
<evidence type="ECO:0000313" key="2">
    <source>
        <dbReference type="Proteomes" id="UP001143463"/>
    </source>
</evidence>
<protein>
    <submittedName>
        <fullName evidence="1">Uncharacterized protein</fullName>
    </submittedName>
</protein>
<dbReference type="AlphaFoldDB" id="A0A9W6NV64"/>
<dbReference type="EMBL" id="BSFQ01000005">
    <property type="protein sequence ID" value="GLL10529.1"/>
    <property type="molecule type" value="Genomic_DNA"/>
</dbReference>
<comment type="caution">
    <text evidence="1">The sequence shown here is derived from an EMBL/GenBank/DDBJ whole genome shotgun (WGS) entry which is preliminary data.</text>
</comment>
<keyword evidence="2" id="KW-1185">Reference proteome</keyword>
<dbReference type="Proteomes" id="UP001143463">
    <property type="component" value="Unassembled WGS sequence"/>
</dbReference>